<dbReference type="SUPFAM" id="SSF46785">
    <property type="entry name" value="Winged helix' DNA-binding domain"/>
    <property type="match status" value="1"/>
</dbReference>
<dbReference type="InterPro" id="IPR012318">
    <property type="entry name" value="HTH_CRP"/>
</dbReference>
<dbReference type="SUPFAM" id="SSF51206">
    <property type="entry name" value="cAMP-binding domain-like"/>
    <property type="match status" value="1"/>
</dbReference>
<dbReference type="InterPro" id="IPR018335">
    <property type="entry name" value="Tscrpt_reg_HTH_Crp-type_CS"/>
</dbReference>
<dbReference type="CDD" id="cd00038">
    <property type="entry name" value="CAP_ED"/>
    <property type="match status" value="1"/>
</dbReference>
<organism evidence="6 7">
    <name type="scientific">Sphingomonas lenta</name>
    <dbReference type="NCBI Taxonomy" id="1141887"/>
    <lineage>
        <taxon>Bacteria</taxon>
        <taxon>Pseudomonadati</taxon>
        <taxon>Pseudomonadota</taxon>
        <taxon>Alphaproteobacteria</taxon>
        <taxon>Sphingomonadales</taxon>
        <taxon>Sphingomonadaceae</taxon>
        <taxon>Sphingomonas</taxon>
    </lineage>
</organism>
<evidence type="ECO:0000259" key="5">
    <source>
        <dbReference type="PROSITE" id="PS51063"/>
    </source>
</evidence>
<dbReference type="Gene3D" id="2.60.120.10">
    <property type="entry name" value="Jelly Rolls"/>
    <property type="match status" value="1"/>
</dbReference>
<gene>
    <name evidence="6" type="ORF">CKY28_10490</name>
</gene>
<dbReference type="InterPro" id="IPR000595">
    <property type="entry name" value="cNMP-bd_dom"/>
</dbReference>
<dbReference type="Gene3D" id="1.10.10.10">
    <property type="entry name" value="Winged helix-like DNA-binding domain superfamily/Winged helix DNA-binding domain"/>
    <property type="match status" value="1"/>
</dbReference>
<dbReference type="PANTHER" id="PTHR24567:SF75">
    <property type="entry name" value="FUMARATE AND NITRATE REDUCTION REGULATORY PROTEIN"/>
    <property type="match status" value="1"/>
</dbReference>
<accession>A0A2A2SFK9</accession>
<feature type="domain" description="HTH crp-type" evidence="5">
    <location>
        <begin position="157"/>
        <end position="232"/>
    </location>
</feature>
<dbReference type="InterPro" id="IPR036388">
    <property type="entry name" value="WH-like_DNA-bd_sf"/>
</dbReference>
<dbReference type="InterPro" id="IPR014710">
    <property type="entry name" value="RmlC-like_jellyroll"/>
</dbReference>
<keyword evidence="2" id="KW-0238">DNA-binding</keyword>
<dbReference type="PROSITE" id="PS00042">
    <property type="entry name" value="HTH_CRP_1"/>
    <property type="match status" value="1"/>
</dbReference>
<evidence type="ECO:0000313" key="6">
    <source>
        <dbReference type="EMBL" id="PAX08018.1"/>
    </source>
</evidence>
<name>A0A2A2SFK9_9SPHN</name>
<proteinExistence type="predicted"/>
<evidence type="ECO:0000313" key="7">
    <source>
        <dbReference type="Proteomes" id="UP000218151"/>
    </source>
</evidence>
<dbReference type="GO" id="GO:0003677">
    <property type="term" value="F:DNA binding"/>
    <property type="evidence" value="ECO:0007669"/>
    <property type="project" value="UniProtKB-KW"/>
</dbReference>
<dbReference type="PRINTS" id="PR00034">
    <property type="entry name" value="HTHCRP"/>
</dbReference>
<dbReference type="EMBL" id="NSLI01000003">
    <property type="protein sequence ID" value="PAX08018.1"/>
    <property type="molecule type" value="Genomic_DNA"/>
</dbReference>
<dbReference type="PANTHER" id="PTHR24567">
    <property type="entry name" value="CRP FAMILY TRANSCRIPTIONAL REGULATORY PROTEIN"/>
    <property type="match status" value="1"/>
</dbReference>
<evidence type="ECO:0000256" key="1">
    <source>
        <dbReference type="ARBA" id="ARBA00023015"/>
    </source>
</evidence>
<reference evidence="7" key="1">
    <citation type="submission" date="2017-09" db="EMBL/GenBank/DDBJ databases">
        <authorList>
            <person name="Feng G."/>
            <person name="Zhu H."/>
        </authorList>
    </citation>
    <scope>NUCLEOTIDE SEQUENCE [LARGE SCALE GENOMIC DNA]</scope>
    <source>
        <strain evidence="7">1PNM-20</strain>
    </source>
</reference>
<protein>
    <submittedName>
        <fullName evidence="6">Transcriptional regulator</fullName>
    </submittedName>
</protein>
<dbReference type="RefSeq" id="WP_095998261.1">
    <property type="nucleotide sequence ID" value="NZ_NSLI01000003.1"/>
</dbReference>
<feature type="domain" description="Cyclic nucleotide-binding" evidence="4">
    <location>
        <begin position="26"/>
        <end position="97"/>
    </location>
</feature>
<dbReference type="GO" id="GO:0005829">
    <property type="term" value="C:cytosol"/>
    <property type="evidence" value="ECO:0007669"/>
    <property type="project" value="TreeGrafter"/>
</dbReference>
<dbReference type="GO" id="GO:0003700">
    <property type="term" value="F:DNA-binding transcription factor activity"/>
    <property type="evidence" value="ECO:0007669"/>
    <property type="project" value="InterPro"/>
</dbReference>
<evidence type="ECO:0000256" key="3">
    <source>
        <dbReference type="ARBA" id="ARBA00023163"/>
    </source>
</evidence>
<keyword evidence="7" id="KW-1185">Reference proteome</keyword>
<dbReference type="InterPro" id="IPR050397">
    <property type="entry name" value="Env_Response_Regulators"/>
</dbReference>
<dbReference type="AlphaFoldDB" id="A0A2A2SFK9"/>
<comment type="caution">
    <text evidence="6">The sequence shown here is derived from an EMBL/GenBank/DDBJ whole genome shotgun (WGS) entry which is preliminary data.</text>
</comment>
<dbReference type="Pfam" id="PF13545">
    <property type="entry name" value="HTH_Crp_2"/>
    <property type="match status" value="1"/>
</dbReference>
<dbReference type="Pfam" id="PF00027">
    <property type="entry name" value="cNMP_binding"/>
    <property type="match status" value="1"/>
</dbReference>
<evidence type="ECO:0000259" key="4">
    <source>
        <dbReference type="PROSITE" id="PS50042"/>
    </source>
</evidence>
<sequence length="239" mass="25555">MLEARRDEPTYDPLGCAACPVRDVAVCAGLEEVERRTLARLGRRRRFARGEVVFDAGDPDTACATLVTGALKLSRIDADGVERTVALIHAGGFLARLFATGVDCTATALADSELCLFTRGDVETAMRGSPGFMERILQATLEQLDASRALINLIARRETKARVAGLLLLFLRGGCEGEPRDGARVELPLSRGEMAGLLGTTIETVSRQFAQLEAEALIRRDGLHHVVVEDVGALAAVAG</sequence>
<dbReference type="Proteomes" id="UP000218151">
    <property type="component" value="Unassembled WGS sequence"/>
</dbReference>
<dbReference type="SMART" id="SM00419">
    <property type="entry name" value="HTH_CRP"/>
    <property type="match status" value="1"/>
</dbReference>
<keyword evidence="3" id="KW-0804">Transcription</keyword>
<dbReference type="SMART" id="SM00100">
    <property type="entry name" value="cNMP"/>
    <property type="match status" value="1"/>
</dbReference>
<evidence type="ECO:0000256" key="2">
    <source>
        <dbReference type="ARBA" id="ARBA00023125"/>
    </source>
</evidence>
<keyword evidence="1" id="KW-0805">Transcription regulation</keyword>
<dbReference type="InterPro" id="IPR036390">
    <property type="entry name" value="WH_DNA-bd_sf"/>
</dbReference>
<dbReference type="InterPro" id="IPR018490">
    <property type="entry name" value="cNMP-bd_dom_sf"/>
</dbReference>
<dbReference type="PROSITE" id="PS51063">
    <property type="entry name" value="HTH_CRP_2"/>
    <property type="match status" value="1"/>
</dbReference>
<dbReference type="PROSITE" id="PS50042">
    <property type="entry name" value="CNMP_BINDING_3"/>
    <property type="match status" value="1"/>
</dbReference>